<evidence type="ECO:0000256" key="2">
    <source>
        <dbReference type="ARBA" id="ARBA00005695"/>
    </source>
</evidence>
<dbReference type="Proteomes" id="UP000552097">
    <property type="component" value="Unassembled WGS sequence"/>
</dbReference>
<dbReference type="Gene3D" id="3.40.190.10">
    <property type="entry name" value="Periplasmic binding protein-like II"/>
    <property type="match status" value="1"/>
</dbReference>
<evidence type="ECO:0000313" key="8">
    <source>
        <dbReference type="EMBL" id="MBB5802475.1"/>
    </source>
</evidence>
<evidence type="ECO:0000256" key="5">
    <source>
        <dbReference type="SAM" id="Phobius"/>
    </source>
</evidence>
<dbReference type="InterPro" id="IPR030678">
    <property type="entry name" value="Peptide/Ni-bd"/>
</dbReference>
<feature type="signal peptide" evidence="6">
    <location>
        <begin position="1"/>
        <end position="37"/>
    </location>
</feature>
<comment type="subcellular location">
    <subcellularLocation>
        <location evidence="1">Cell envelope</location>
    </subcellularLocation>
</comment>
<evidence type="ECO:0000259" key="7">
    <source>
        <dbReference type="Pfam" id="PF00496"/>
    </source>
</evidence>
<dbReference type="GO" id="GO:0043190">
    <property type="term" value="C:ATP-binding cassette (ABC) transporter complex"/>
    <property type="evidence" value="ECO:0007669"/>
    <property type="project" value="InterPro"/>
</dbReference>
<comment type="similarity">
    <text evidence="2">Belongs to the bacterial solute-binding protein 5 family.</text>
</comment>
<dbReference type="GO" id="GO:0015833">
    <property type="term" value="P:peptide transport"/>
    <property type="evidence" value="ECO:0007669"/>
    <property type="project" value="TreeGrafter"/>
</dbReference>
<reference evidence="8 9" key="1">
    <citation type="submission" date="2020-08" db="EMBL/GenBank/DDBJ databases">
        <title>Sequencing the genomes of 1000 actinobacteria strains.</title>
        <authorList>
            <person name="Klenk H.-P."/>
        </authorList>
    </citation>
    <scope>NUCLEOTIDE SEQUENCE [LARGE SCALE GENOMIC DNA]</scope>
    <source>
        <strain evidence="8 9">DSM 45486</strain>
    </source>
</reference>
<keyword evidence="5" id="KW-0472">Membrane</keyword>
<keyword evidence="9" id="KW-1185">Reference proteome</keyword>
<sequence length="604" mass="65866">MTSTHGQEAVTVGIRRFGAVTAAMALVVLLAPTPAPAQQTVTLRVAITQQVDSLNPFLSVFQAGTEVGRLMYDYLTAYDVKDQRPVEGLADKWESSEDRLTWTFHVPEGKKWSDGQPITAKDAAFTYNLMMRDEVAGTANGSFTAAFESVTATDDRTLVIKTKQPQATMLALDVPIVPEHVWSKVTDIAEYRNDQTPVVGSGPFVLTEYRANEFIRFKANKDYWRGAPKYDELTFTYYKTSDAAVQALGKGEVDLVNRMGPAQFDSLKDKSGITRNQAHGRRFNELVINPGAATRTGEPIGDGHPALKDVVVRRAIAKSLDLDAIIKRVNGGYAQRGTGPIPPVFADYHLKPEPAHPYDPAAANADLDKAGYARGADGIRVSPEGRRMELRLLGHSSRAYDEQAGEFVKRSLADLGIVVDVQIVSDNQLNESSTAGTFDLVFSGWGTNPDPDFILSLHTCDQRPNADGKGGTTDTFFCDAEYDALYAQQRAEFDPAKRRELVQKMQQRFYDQVPAVVLGYDNALEAYRSDKFASFPVQPDPGGVIMAQNGVWGYYGALPVASAGQPSGSNTGLIAGVVGGALVVLLGGVWLMNRRRGARAEDRE</sequence>
<dbReference type="CDD" id="cd00995">
    <property type="entry name" value="PBP2_NikA_DppA_OppA_like"/>
    <property type="match status" value="1"/>
</dbReference>
<dbReference type="Pfam" id="PF00496">
    <property type="entry name" value="SBP_bac_5"/>
    <property type="match status" value="1"/>
</dbReference>
<comment type="caution">
    <text evidence="8">The sequence shown here is derived from an EMBL/GenBank/DDBJ whole genome shotgun (WGS) entry which is preliminary data.</text>
</comment>
<feature type="transmembrane region" description="Helical" evidence="5">
    <location>
        <begin position="572"/>
        <end position="593"/>
    </location>
</feature>
<feature type="chain" id="PRO_5031513402" evidence="6">
    <location>
        <begin position="38"/>
        <end position="604"/>
    </location>
</feature>
<accession>A0A7W9HHX5</accession>
<organism evidence="8 9">
    <name type="scientific">Saccharothrix ecbatanensis</name>
    <dbReference type="NCBI Taxonomy" id="1105145"/>
    <lineage>
        <taxon>Bacteria</taxon>
        <taxon>Bacillati</taxon>
        <taxon>Actinomycetota</taxon>
        <taxon>Actinomycetes</taxon>
        <taxon>Pseudonocardiales</taxon>
        <taxon>Pseudonocardiaceae</taxon>
        <taxon>Saccharothrix</taxon>
    </lineage>
</organism>
<dbReference type="AlphaFoldDB" id="A0A7W9HHX5"/>
<keyword evidence="3" id="KW-0813">Transport</keyword>
<proteinExistence type="inferred from homology"/>
<keyword evidence="5" id="KW-1133">Transmembrane helix</keyword>
<evidence type="ECO:0000256" key="3">
    <source>
        <dbReference type="ARBA" id="ARBA00022448"/>
    </source>
</evidence>
<keyword evidence="5" id="KW-0812">Transmembrane</keyword>
<evidence type="ECO:0000313" key="9">
    <source>
        <dbReference type="Proteomes" id="UP000552097"/>
    </source>
</evidence>
<dbReference type="SUPFAM" id="SSF53850">
    <property type="entry name" value="Periplasmic binding protein-like II"/>
    <property type="match status" value="1"/>
</dbReference>
<dbReference type="InterPro" id="IPR039424">
    <property type="entry name" value="SBP_5"/>
</dbReference>
<dbReference type="EMBL" id="JACHMO010000001">
    <property type="protein sequence ID" value="MBB5802475.1"/>
    <property type="molecule type" value="Genomic_DNA"/>
</dbReference>
<dbReference type="InterPro" id="IPR000914">
    <property type="entry name" value="SBP_5_dom"/>
</dbReference>
<protein>
    <submittedName>
        <fullName evidence="8">Peptide/nickel transport system substrate-binding protein</fullName>
    </submittedName>
</protein>
<keyword evidence="4 6" id="KW-0732">Signal</keyword>
<dbReference type="Gene3D" id="3.10.105.10">
    <property type="entry name" value="Dipeptide-binding Protein, Domain 3"/>
    <property type="match status" value="1"/>
</dbReference>
<dbReference type="PANTHER" id="PTHR30290">
    <property type="entry name" value="PERIPLASMIC BINDING COMPONENT OF ABC TRANSPORTER"/>
    <property type="match status" value="1"/>
</dbReference>
<name>A0A7W9HHX5_9PSEU</name>
<feature type="domain" description="Solute-binding protein family 5" evidence="7">
    <location>
        <begin position="85"/>
        <end position="457"/>
    </location>
</feature>
<dbReference type="PANTHER" id="PTHR30290:SF10">
    <property type="entry name" value="PERIPLASMIC OLIGOPEPTIDE-BINDING PROTEIN-RELATED"/>
    <property type="match status" value="1"/>
</dbReference>
<dbReference type="GO" id="GO:0030313">
    <property type="term" value="C:cell envelope"/>
    <property type="evidence" value="ECO:0007669"/>
    <property type="project" value="UniProtKB-SubCell"/>
</dbReference>
<gene>
    <name evidence="8" type="ORF">F4560_002243</name>
</gene>
<dbReference type="GO" id="GO:1904680">
    <property type="term" value="F:peptide transmembrane transporter activity"/>
    <property type="evidence" value="ECO:0007669"/>
    <property type="project" value="TreeGrafter"/>
</dbReference>
<dbReference type="PIRSF" id="PIRSF002741">
    <property type="entry name" value="MppA"/>
    <property type="match status" value="1"/>
</dbReference>
<evidence type="ECO:0000256" key="6">
    <source>
        <dbReference type="SAM" id="SignalP"/>
    </source>
</evidence>
<evidence type="ECO:0000256" key="1">
    <source>
        <dbReference type="ARBA" id="ARBA00004196"/>
    </source>
</evidence>
<dbReference type="GO" id="GO:0042597">
    <property type="term" value="C:periplasmic space"/>
    <property type="evidence" value="ECO:0007669"/>
    <property type="project" value="UniProtKB-ARBA"/>
</dbReference>
<evidence type="ECO:0000256" key="4">
    <source>
        <dbReference type="ARBA" id="ARBA00022729"/>
    </source>
</evidence>